<name>A0A2N3PWX9_9PROT</name>
<sequence>MLRFVAAKTERTDPRITAMMDLLLEAARGFEANGVLHLSAQQLPLAARAFAGVAAFLQQRILPSAVAAGNATGESQVRWAIEIAMTSVNSLLTGAATIEDAGATLTLDGQIDR</sequence>
<comment type="caution">
    <text evidence="1">The sequence shown here is derived from an EMBL/GenBank/DDBJ whole genome shotgun (WGS) entry which is preliminary data.</text>
</comment>
<organism evidence="1 2">
    <name type="scientific">Telmatospirillum siberiense</name>
    <dbReference type="NCBI Taxonomy" id="382514"/>
    <lineage>
        <taxon>Bacteria</taxon>
        <taxon>Pseudomonadati</taxon>
        <taxon>Pseudomonadota</taxon>
        <taxon>Alphaproteobacteria</taxon>
        <taxon>Rhodospirillales</taxon>
        <taxon>Rhodospirillaceae</taxon>
        <taxon>Telmatospirillum</taxon>
    </lineage>
</organism>
<dbReference type="EMBL" id="PIUM01000008">
    <property type="protein sequence ID" value="PKU24885.1"/>
    <property type="molecule type" value="Genomic_DNA"/>
</dbReference>
<gene>
    <name evidence="1" type="ORF">CWS72_09665</name>
</gene>
<dbReference type="AlphaFoldDB" id="A0A2N3PWX9"/>
<dbReference type="OrthoDB" id="8446164at2"/>
<dbReference type="Proteomes" id="UP000233293">
    <property type="component" value="Unassembled WGS sequence"/>
</dbReference>
<evidence type="ECO:0000313" key="1">
    <source>
        <dbReference type="EMBL" id="PKU24885.1"/>
    </source>
</evidence>
<proteinExistence type="predicted"/>
<keyword evidence="2" id="KW-1185">Reference proteome</keyword>
<evidence type="ECO:0000313" key="2">
    <source>
        <dbReference type="Proteomes" id="UP000233293"/>
    </source>
</evidence>
<accession>A0A2N3PWX9</accession>
<protein>
    <submittedName>
        <fullName evidence="1">Uncharacterized protein</fullName>
    </submittedName>
</protein>
<reference evidence="2" key="1">
    <citation type="submission" date="2017-12" db="EMBL/GenBank/DDBJ databases">
        <title>Draft genome sequence of Telmatospirillum siberiense 26-4b1T, an acidotolerant peatland alphaproteobacterium potentially involved in sulfur cycling.</title>
        <authorList>
            <person name="Hausmann B."/>
            <person name="Pjevac P."/>
            <person name="Schreck K."/>
            <person name="Herbold C.W."/>
            <person name="Daims H."/>
            <person name="Wagner M."/>
            <person name="Pester M."/>
            <person name="Loy A."/>
        </authorList>
    </citation>
    <scope>NUCLEOTIDE SEQUENCE [LARGE SCALE GENOMIC DNA]</scope>
    <source>
        <strain evidence="2">26-4b1</strain>
    </source>
</reference>